<dbReference type="GO" id="GO:0008528">
    <property type="term" value="F:G protein-coupled peptide receptor activity"/>
    <property type="evidence" value="ECO:0007669"/>
    <property type="project" value="TreeGrafter"/>
</dbReference>
<dbReference type="SUPFAM" id="SSF81321">
    <property type="entry name" value="Family A G protein-coupled receptor-like"/>
    <property type="match status" value="1"/>
</dbReference>
<evidence type="ECO:0000313" key="8">
    <source>
        <dbReference type="Proteomes" id="UP000030746"/>
    </source>
</evidence>
<gene>
    <name evidence="7" type="ORF">LOTGIDRAFT_53326</name>
</gene>
<organism evidence="7 8">
    <name type="scientific">Lottia gigantea</name>
    <name type="common">Giant owl limpet</name>
    <dbReference type="NCBI Taxonomy" id="225164"/>
    <lineage>
        <taxon>Eukaryota</taxon>
        <taxon>Metazoa</taxon>
        <taxon>Spiralia</taxon>
        <taxon>Lophotrochozoa</taxon>
        <taxon>Mollusca</taxon>
        <taxon>Gastropoda</taxon>
        <taxon>Patellogastropoda</taxon>
        <taxon>Lottioidea</taxon>
        <taxon>Lottiidae</taxon>
        <taxon>Lottia</taxon>
    </lineage>
</organism>
<dbReference type="OrthoDB" id="6022368at2759"/>
<comment type="subcellular location">
    <subcellularLocation>
        <location evidence="1">Membrane</location>
        <topology evidence="1">Multi-pass membrane protein</topology>
    </subcellularLocation>
</comment>
<protein>
    <recommendedName>
        <fullName evidence="6">G-protein coupled receptors family 2 profile 2 domain-containing protein</fullName>
    </recommendedName>
</protein>
<dbReference type="InterPro" id="IPR017983">
    <property type="entry name" value="GPCR_2_secretin-like_CS"/>
</dbReference>
<dbReference type="GO" id="GO:0007188">
    <property type="term" value="P:adenylate cyclase-modulating G protein-coupled receptor signaling pathway"/>
    <property type="evidence" value="ECO:0007669"/>
    <property type="project" value="TreeGrafter"/>
</dbReference>
<feature type="transmembrane region" description="Helical" evidence="5">
    <location>
        <begin position="235"/>
        <end position="256"/>
    </location>
</feature>
<dbReference type="EMBL" id="KB199835">
    <property type="protein sequence ID" value="ESP04258.1"/>
    <property type="molecule type" value="Genomic_DNA"/>
</dbReference>
<keyword evidence="4 5" id="KW-0472">Membrane</keyword>
<dbReference type="InterPro" id="IPR050332">
    <property type="entry name" value="GPCR_2"/>
</dbReference>
<dbReference type="Pfam" id="PF00002">
    <property type="entry name" value="7tm_2"/>
    <property type="match status" value="1"/>
</dbReference>
<dbReference type="AlphaFoldDB" id="V4B1N3"/>
<feature type="transmembrane region" description="Helical" evidence="5">
    <location>
        <begin position="201"/>
        <end position="223"/>
    </location>
</feature>
<evidence type="ECO:0000313" key="7">
    <source>
        <dbReference type="EMBL" id="ESP04258.1"/>
    </source>
</evidence>
<dbReference type="PANTHER" id="PTHR45620:SF1">
    <property type="entry name" value="G-PROTEIN COUPLED RECEPTORS FAMILY 2 PROFILE 2 DOMAIN-CONTAINING PROTEIN"/>
    <property type="match status" value="1"/>
</dbReference>
<feature type="non-terminal residue" evidence="7">
    <location>
        <position position="1"/>
    </location>
</feature>
<feature type="transmembrane region" description="Helical" evidence="5">
    <location>
        <begin position="78"/>
        <end position="104"/>
    </location>
</feature>
<evidence type="ECO:0000256" key="4">
    <source>
        <dbReference type="ARBA" id="ARBA00023136"/>
    </source>
</evidence>
<dbReference type="CTD" id="20251240"/>
<dbReference type="PANTHER" id="PTHR45620">
    <property type="entry name" value="PDF RECEPTOR-LIKE PROTEIN-RELATED"/>
    <property type="match status" value="1"/>
</dbReference>
<evidence type="ECO:0000256" key="2">
    <source>
        <dbReference type="ARBA" id="ARBA00022692"/>
    </source>
</evidence>
<dbReference type="GO" id="GO:0005886">
    <property type="term" value="C:plasma membrane"/>
    <property type="evidence" value="ECO:0007669"/>
    <property type="project" value="TreeGrafter"/>
</dbReference>
<dbReference type="GO" id="GO:0007166">
    <property type="term" value="P:cell surface receptor signaling pathway"/>
    <property type="evidence" value="ECO:0007669"/>
    <property type="project" value="InterPro"/>
</dbReference>
<evidence type="ECO:0000259" key="6">
    <source>
        <dbReference type="PROSITE" id="PS50261"/>
    </source>
</evidence>
<dbReference type="InterPro" id="IPR017981">
    <property type="entry name" value="GPCR_2-like_7TM"/>
</dbReference>
<feature type="transmembrane region" description="Helical" evidence="5">
    <location>
        <begin position="12"/>
        <end position="29"/>
    </location>
</feature>
<evidence type="ECO:0000256" key="3">
    <source>
        <dbReference type="ARBA" id="ARBA00022989"/>
    </source>
</evidence>
<reference evidence="7 8" key="1">
    <citation type="journal article" date="2013" name="Nature">
        <title>Insights into bilaterian evolution from three spiralian genomes.</title>
        <authorList>
            <person name="Simakov O."/>
            <person name="Marletaz F."/>
            <person name="Cho S.J."/>
            <person name="Edsinger-Gonzales E."/>
            <person name="Havlak P."/>
            <person name="Hellsten U."/>
            <person name="Kuo D.H."/>
            <person name="Larsson T."/>
            <person name="Lv J."/>
            <person name="Arendt D."/>
            <person name="Savage R."/>
            <person name="Osoegawa K."/>
            <person name="de Jong P."/>
            <person name="Grimwood J."/>
            <person name="Chapman J.A."/>
            <person name="Shapiro H."/>
            <person name="Aerts A."/>
            <person name="Otillar R.P."/>
            <person name="Terry A.Y."/>
            <person name="Boore J.L."/>
            <person name="Grigoriev I.V."/>
            <person name="Lindberg D.R."/>
            <person name="Seaver E.C."/>
            <person name="Weisblat D.A."/>
            <person name="Putnam N.H."/>
            <person name="Rokhsar D.S."/>
        </authorList>
    </citation>
    <scope>NUCLEOTIDE SEQUENCE [LARGE SCALE GENOMIC DNA]</scope>
</reference>
<keyword evidence="3 5" id="KW-1133">Transmembrane helix</keyword>
<feature type="transmembrane region" description="Helical" evidence="5">
    <location>
        <begin position="157"/>
        <end position="181"/>
    </location>
</feature>
<dbReference type="STRING" id="225164.V4B1N3"/>
<dbReference type="InterPro" id="IPR000832">
    <property type="entry name" value="GPCR_2_secretin-like"/>
</dbReference>
<dbReference type="OMA" id="NTWICKI"/>
<feature type="transmembrane region" description="Helical" evidence="5">
    <location>
        <begin position="116"/>
        <end position="137"/>
    </location>
</feature>
<feature type="domain" description="G-protein coupled receptors family 2 profile 2" evidence="6">
    <location>
        <begin position="6"/>
        <end position="257"/>
    </location>
</feature>
<dbReference type="GeneID" id="20251240"/>
<name>V4B1N3_LOTGI</name>
<dbReference type="Proteomes" id="UP000030746">
    <property type="component" value="Unassembled WGS sequence"/>
</dbReference>
<dbReference type="PRINTS" id="PR00249">
    <property type="entry name" value="GPCRSECRETIN"/>
</dbReference>
<dbReference type="KEGG" id="lgi:LOTGIDRAFT_53326"/>
<evidence type="ECO:0000256" key="5">
    <source>
        <dbReference type="SAM" id="Phobius"/>
    </source>
</evidence>
<dbReference type="Gene3D" id="1.20.1070.10">
    <property type="entry name" value="Rhodopsin 7-helix transmembrane proteins"/>
    <property type="match status" value="1"/>
</dbReference>
<proteinExistence type="predicted"/>
<dbReference type="PROSITE" id="PS50261">
    <property type="entry name" value="G_PROTEIN_RECEP_F2_4"/>
    <property type="match status" value="1"/>
</dbReference>
<keyword evidence="8" id="KW-1185">Reference proteome</keyword>
<accession>V4B1N3</accession>
<dbReference type="PROSITE" id="PS00650">
    <property type="entry name" value="G_PROTEIN_RECEP_F2_2"/>
    <property type="match status" value="1"/>
</dbReference>
<keyword evidence="2 5" id="KW-0812">Transmembrane</keyword>
<evidence type="ECO:0000256" key="1">
    <source>
        <dbReference type="ARBA" id="ARBA00004141"/>
    </source>
</evidence>
<dbReference type="HOGENOM" id="CLU_002753_4_4_1"/>
<sequence length="273" mass="31774">AHMGRLRLMYNIGYGISLASLLLAVGIMVRFKRLHCSRNTIHINLFASFILRASISFMKENLLVQSVGFSFDHWQCKLFFTLFNYILGANYMWIFVEALYLHILITVSVFSDKSGIIWYILFGWLAPVCFVLPWVIVRATVEDELCWNTHPTPEYFWITKAPIVASIVINFIIFLNLIRVLFTKLNAVNSPEAKKFRYQKLAKSTLVLIPLFGVHYIVFLGLPGGLDERLELAKLYFEMFFNSVQGFFVALLFCFLNSEVQNEVKKNWHRFKL</sequence>
<dbReference type="GO" id="GO:0017046">
    <property type="term" value="F:peptide hormone binding"/>
    <property type="evidence" value="ECO:0007669"/>
    <property type="project" value="TreeGrafter"/>
</dbReference>
<feature type="non-terminal residue" evidence="7">
    <location>
        <position position="273"/>
    </location>
</feature>
<dbReference type="RefSeq" id="XP_009045068.1">
    <property type="nucleotide sequence ID" value="XM_009046820.1"/>
</dbReference>